<evidence type="ECO:0000313" key="5">
    <source>
        <dbReference type="Proteomes" id="UP000703893"/>
    </source>
</evidence>
<comment type="subcellular location">
    <subcellularLocation>
        <location evidence="1">Cell envelope</location>
    </subcellularLocation>
</comment>
<evidence type="ECO:0000256" key="2">
    <source>
        <dbReference type="ARBA" id="ARBA00023054"/>
    </source>
</evidence>
<evidence type="ECO:0000313" key="4">
    <source>
        <dbReference type="EMBL" id="MBM3275201.1"/>
    </source>
</evidence>
<comment type="caution">
    <text evidence="4">The sequence shown here is derived from an EMBL/GenBank/DDBJ whole genome shotgun (WGS) entry which is preliminary data.</text>
</comment>
<dbReference type="EMBL" id="VGJX01000483">
    <property type="protein sequence ID" value="MBM3275201.1"/>
    <property type="molecule type" value="Genomic_DNA"/>
</dbReference>
<reference evidence="4 5" key="1">
    <citation type="submission" date="2019-03" db="EMBL/GenBank/DDBJ databases">
        <title>Lake Tanganyika Metagenome-Assembled Genomes (MAGs).</title>
        <authorList>
            <person name="Tran P."/>
        </authorList>
    </citation>
    <scope>NUCLEOTIDE SEQUENCE [LARGE SCALE GENOMIC DNA]</scope>
    <source>
        <strain evidence="4">K_DeepCast_65m_m2_236</strain>
    </source>
</reference>
<keyword evidence="2 3" id="KW-0175">Coiled coil</keyword>
<dbReference type="Proteomes" id="UP000703893">
    <property type="component" value="Unassembled WGS sequence"/>
</dbReference>
<dbReference type="PANTHER" id="PTHR32347:SF23">
    <property type="entry name" value="BLL5650 PROTEIN"/>
    <property type="match status" value="1"/>
</dbReference>
<evidence type="ECO:0000256" key="3">
    <source>
        <dbReference type="SAM" id="Coils"/>
    </source>
</evidence>
<organism evidence="4 5">
    <name type="scientific">Candidatus Tanganyikabacteria bacterium</name>
    <dbReference type="NCBI Taxonomy" id="2961651"/>
    <lineage>
        <taxon>Bacteria</taxon>
        <taxon>Bacillati</taxon>
        <taxon>Candidatus Sericytochromatia</taxon>
        <taxon>Candidatus Tanganyikabacteria</taxon>
    </lineage>
</organism>
<protein>
    <submittedName>
        <fullName evidence="4">Biotin/lipoyl-binding protein</fullName>
    </submittedName>
</protein>
<feature type="coiled-coil region" evidence="3">
    <location>
        <begin position="160"/>
        <end position="222"/>
    </location>
</feature>
<dbReference type="PANTHER" id="PTHR32347">
    <property type="entry name" value="EFFLUX SYSTEM COMPONENT YKNX-RELATED"/>
    <property type="match status" value="1"/>
</dbReference>
<proteinExistence type="predicted"/>
<accession>A0A937X368</accession>
<dbReference type="Gene3D" id="2.40.50.100">
    <property type="match status" value="1"/>
</dbReference>
<gene>
    <name evidence="4" type="ORF">FJZ00_08600</name>
</gene>
<feature type="coiled-coil region" evidence="3">
    <location>
        <begin position="78"/>
        <end position="115"/>
    </location>
</feature>
<dbReference type="GO" id="GO:0030313">
    <property type="term" value="C:cell envelope"/>
    <property type="evidence" value="ECO:0007669"/>
    <property type="project" value="UniProtKB-SubCell"/>
</dbReference>
<name>A0A937X368_9BACT</name>
<dbReference type="AlphaFoldDB" id="A0A937X368"/>
<sequence length="355" mass="39409">WVPLATIGGLVALVVTWSIIGRVPVGVEGRGALIYPPRLTGVAPIEEFSAPSSGIVREVRVARGDLVKDGQLLGKVDLPDLRKQLELQREKLSQLEGQRMALKVAQREKASLETTAFDVQRSNVRAKTDNARRLGRHLLDKQLAALNSQRASLYERLLDADKLSGELKKSLESRRALRKENLITEASLIESERLFSDSNAQIADLESRMRELDTKETEIRKAFLENTALVGDLEAQARELAIRGKAVSFDLLQTDAQKGYEIAEVRRQIAHYQHQLETQGEIRSNFAGRVLEINLLVGQAITQGSRLGAIEIVDERPGALVRNRNLGLGYFTVGEGKRIRPGMAAQITPDSVRRE</sequence>
<feature type="non-terminal residue" evidence="4">
    <location>
        <position position="1"/>
    </location>
</feature>
<evidence type="ECO:0000256" key="1">
    <source>
        <dbReference type="ARBA" id="ARBA00004196"/>
    </source>
</evidence>
<dbReference type="InterPro" id="IPR050465">
    <property type="entry name" value="UPF0194_transport"/>
</dbReference>